<keyword evidence="1" id="KW-0732">Signal</keyword>
<dbReference type="EMBL" id="BLTE01000002">
    <property type="protein sequence ID" value="GFK92864.1"/>
    <property type="molecule type" value="Genomic_DNA"/>
</dbReference>
<gene>
    <name evidence="3" type="ORF">NNJEOMEG_00692</name>
</gene>
<reference evidence="3 4" key="1">
    <citation type="submission" date="2020-04" db="EMBL/GenBank/DDBJ databases">
        <authorList>
            <consortium name="Desulfovibrio sp. FSS-1 genome sequencing consortium"/>
            <person name="Shimoshige H."/>
            <person name="Kobayashi H."/>
            <person name="Maekawa T."/>
        </authorList>
    </citation>
    <scope>NUCLEOTIDE SEQUENCE [LARGE SCALE GENOMIC DNA]</scope>
    <source>
        <strain evidence="3 4">SIID29052-01</strain>
    </source>
</reference>
<accession>A0A6V8LMD7</accession>
<feature type="domain" description="Ice-binding protein C-terminal" evidence="2">
    <location>
        <begin position="368"/>
        <end position="391"/>
    </location>
</feature>
<dbReference type="AlphaFoldDB" id="A0A6V8LMD7"/>
<comment type="caution">
    <text evidence="3">The sequence shown here is derived from an EMBL/GenBank/DDBJ whole genome shotgun (WGS) entry which is preliminary data.</text>
</comment>
<sequence>MKTILFLAMLLVPVCSHAQTSSTFNFTYNFDKLSILGATPQPIQGNFTGNATFEITFSNIVTGTYSSQANSGQYWNSTGTKNATSTIDPIWKPAEMGSIKESSVVVSDLMDSATHSYANTSMVSFISNYFKPASDNTWNAASLSIEGLLQGPIADKFSYDFVVATTNSIGSNFTARGGLVPVTLVGSQLIQQTAYYEYSGTAFLNKAIANFTSSGSGGKDDPYLPTSVDITTSPGAPLVEYGFSVESTPGTMTYIDPVVAVGYDYKTDDGALIQAINLPNIGDGLYNIYTFDSSGDLFQVAKDWSWTQDFNFSGTGVNKFRVDGIETGAGLDPGDFNAFNTGLLYSIEGTHRVTMTALTVDTDNPPSATPEPGTMLLMSLGAAGVAFMKRRRGAMNSNPGRAL</sequence>
<evidence type="ECO:0000313" key="3">
    <source>
        <dbReference type="EMBL" id="GFK92864.1"/>
    </source>
</evidence>
<feature type="signal peptide" evidence="1">
    <location>
        <begin position="1"/>
        <end position="18"/>
    </location>
</feature>
<feature type="chain" id="PRO_5028888903" description="Ice-binding protein C-terminal domain-containing protein" evidence="1">
    <location>
        <begin position="19"/>
        <end position="403"/>
    </location>
</feature>
<dbReference type="Pfam" id="PF07589">
    <property type="entry name" value="PEP-CTERM"/>
    <property type="match status" value="1"/>
</dbReference>
<evidence type="ECO:0000256" key="1">
    <source>
        <dbReference type="SAM" id="SignalP"/>
    </source>
</evidence>
<dbReference type="NCBIfam" id="TIGR02595">
    <property type="entry name" value="PEP_CTERM"/>
    <property type="match status" value="1"/>
</dbReference>
<organism evidence="3 4">
    <name type="scientific">Fundidesulfovibrio magnetotacticus</name>
    <dbReference type="NCBI Taxonomy" id="2730080"/>
    <lineage>
        <taxon>Bacteria</taxon>
        <taxon>Pseudomonadati</taxon>
        <taxon>Thermodesulfobacteriota</taxon>
        <taxon>Desulfovibrionia</taxon>
        <taxon>Desulfovibrionales</taxon>
        <taxon>Desulfovibrionaceae</taxon>
        <taxon>Fundidesulfovibrio</taxon>
    </lineage>
</organism>
<reference evidence="3 4" key="2">
    <citation type="submission" date="2020-05" db="EMBL/GenBank/DDBJ databases">
        <title>Draft genome sequence of Desulfovibrio sp. strainFSS-1.</title>
        <authorList>
            <person name="Shimoshige H."/>
            <person name="Kobayashi H."/>
            <person name="Maekawa T."/>
        </authorList>
    </citation>
    <scope>NUCLEOTIDE SEQUENCE [LARGE SCALE GENOMIC DNA]</scope>
    <source>
        <strain evidence="3 4">SIID29052-01</strain>
    </source>
</reference>
<evidence type="ECO:0000259" key="2">
    <source>
        <dbReference type="Pfam" id="PF07589"/>
    </source>
</evidence>
<evidence type="ECO:0000313" key="4">
    <source>
        <dbReference type="Proteomes" id="UP000494245"/>
    </source>
</evidence>
<dbReference type="RefSeq" id="WP_173081337.1">
    <property type="nucleotide sequence ID" value="NZ_BLTE01000002.1"/>
</dbReference>
<name>A0A6V8LMD7_9BACT</name>
<keyword evidence="4" id="KW-1185">Reference proteome</keyword>
<protein>
    <recommendedName>
        <fullName evidence="2">Ice-binding protein C-terminal domain-containing protein</fullName>
    </recommendedName>
</protein>
<dbReference type="InterPro" id="IPR013424">
    <property type="entry name" value="Ice-binding_C"/>
</dbReference>
<dbReference type="Proteomes" id="UP000494245">
    <property type="component" value="Unassembled WGS sequence"/>
</dbReference>
<proteinExistence type="predicted"/>